<evidence type="ECO:0000256" key="3">
    <source>
        <dbReference type="ARBA" id="ARBA00023125"/>
    </source>
</evidence>
<name>A0AAW7Y1Y2_9GAMM</name>
<evidence type="ECO:0000256" key="2">
    <source>
        <dbReference type="ARBA" id="ARBA00023015"/>
    </source>
</evidence>
<evidence type="ECO:0000259" key="5">
    <source>
        <dbReference type="PROSITE" id="PS50931"/>
    </source>
</evidence>
<dbReference type="InterPro" id="IPR005119">
    <property type="entry name" value="LysR_subst-bd"/>
</dbReference>
<sequence length="304" mass="34166">MDKIRALRYFKRVAEVNSFSRVAEEFDVPPSSISRRIKDLEAELGVELIKRTTRHVSTTELGSIYYDAIAPALQKIDEADELISQKRDAVEGKLRISTTVNYGEKVLMPILQKFRQLHPSLVLDIDFSEERISLSQGSTDIAIRAGYMPEERVIAKPLSSALFCLVASPQTLAQLQSQAGKSLLTFDDIKASPALQYRSSHGVFSWWAIDEEERERIDTTPVLVCNSGETLLQAAINHEGIALFPSWWIKPYLVSGELVEVPTECQITSSPTVSLDIYIIYQQAKYQIPKVKACVDFLLVNLTE</sequence>
<dbReference type="SUPFAM" id="SSF53850">
    <property type="entry name" value="Periplasmic binding protein-like II"/>
    <property type="match status" value="1"/>
</dbReference>
<comment type="caution">
    <text evidence="6">The sequence shown here is derived from an EMBL/GenBank/DDBJ whole genome shotgun (WGS) entry which is preliminary data.</text>
</comment>
<evidence type="ECO:0000313" key="7">
    <source>
        <dbReference type="Proteomes" id="UP001170624"/>
    </source>
</evidence>
<evidence type="ECO:0000313" key="6">
    <source>
        <dbReference type="EMBL" id="MDO6541736.1"/>
    </source>
</evidence>
<dbReference type="PANTHER" id="PTHR30537:SF5">
    <property type="entry name" value="HTH-TYPE TRANSCRIPTIONAL ACTIVATOR TTDR-RELATED"/>
    <property type="match status" value="1"/>
</dbReference>
<dbReference type="GO" id="GO:0003700">
    <property type="term" value="F:DNA-binding transcription factor activity"/>
    <property type="evidence" value="ECO:0007669"/>
    <property type="project" value="InterPro"/>
</dbReference>
<dbReference type="Gene3D" id="1.10.10.10">
    <property type="entry name" value="Winged helix-like DNA-binding domain superfamily/Winged helix DNA-binding domain"/>
    <property type="match status" value="1"/>
</dbReference>
<dbReference type="PANTHER" id="PTHR30537">
    <property type="entry name" value="HTH-TYPE TRANSCRIPTIONAL REGULATOR"/>
    <property type="match status" value="1"/>
</dbReference>
<dbReference type="FunFam" id="1.10.10.10:FF:000001">
    <property type="entry name" value="LysR family transcriptional regulator"/>
    <property type="match status" value="1"/>
</dbReference>
<dbReference type="RefSeq" id="WP_303498491.1">
    <property type="nucleotide sequence ID" value="NZ_JAUOPU010000003.1"/>
</dbReference>
<evidence type="ECO:0000256" key="1">
    <source>
        <dbReference type="ARBA" id="ARBA00009437"/>
    </source>
</evidence>
<keyword evidence="3" id="KW-0238">DNA-binding</keyword>
<dbReference type="Proteomes" id="UP001170624">
    <property type="component" value="Unassembled WGS sequence"/>
</dbReference>
<dbReference type="Gene3D" id="3.40.190.290">
    <property type="match status" value="1"/>
</dbReference>
<protein>
    <submittedName>
        <fullName evidence="6">LysR family transcriptional regulator</fullName>
    </submittedName>
</protein>
<dbReference type="EMBL" id="JAUOPU010000003">
    <property type="protein sequence ID" value="MDO6541736.1"/>
    <property type="molecule type" value="Genomic_DNA"/>
</dbReference>
<keyword evidence="2" id="KW-0805">Transcription regulation</keyword>
<keyword evidence="4" id="KW-0804">Transcription</keyword>
<gene>
    <name evidence="6" type="ORF">Q4568_04285</name>
</gene>
<evidence type="ECO:0000256" key="4">
    <source>
        <dbReference type="ARBA" id="ARBA00023163"/>
    </source>
</evidence>
<dbReference type="PROSITE" id="PS50931">
    <property type="entry name" value="HTH_LYSR"/>
    <property type="match status" value="1"/>
</dbReference>
<feature type="domain" description="HTH lysR-type" evidence="5">
    <location>
        <begin position="1"/>
        <end position="59"/>
    </location>
</feature>
<dbReference type="InterPro" id="IPR058163">
    <property type="entry name" value="LysR-type_TF_proteobact-type"/>
</dbReference>
<proteinExistence type="inferred from homology"/>
<accession>A0AAW7Y1Y2</accession>
<reference evidence="6" key="1">
    <citation type="submission" date="2023-07" db="EMBL/GenBank/DDBJ databases">
        <title>Genome content predicts the carbon catabolic preferences of heterotrophic bacteria.</title>
        <authorList>
            <person name="Gralka M."/>
        </authorList>
    </citation>
    <scope>NUCLEOTIDE SEQUENCE</scope>
    <source>
        <strain evidence="6">G2M05</strain>
    </source>
</reference>
<dbReference type="Pfam" id="PF03466">
    <property type="entry name" value="LysR_substrate"/>
    <property type="match status" value="1"/>
</dbReference>
<dbReference type="InterPro" id="IPR036388">
    <property type="entry name" value="WH-like_DNA-bd_sf"/>
</dbReference>
<dbReference type="InterPro" id="IPR000847">
    <property type="entry name" value="LysR_HTH_N"/>
</dbReference>
<organism evidence="6 7">
    <name type="scientific">Photobacterium sanguinicancri</name>
    <dbReference type="NCBI Taxonomy" id="875932"/>
    <lineage>
        <taxon>Bacteria</taxon>
        <taxon>Pseudomonadati</taxon>
        <taxon>Pseudomonadota</taxon>
        <taxon>Gammaproteobacteria</taxon>
        <taxon>Vibrionales</taxon>
        <taxon>Vibrionaceae</taxon>
        <taxon>Photobacterium</taxon>
    </lineage>
</organism>
<dbReference type="InterPro" id="IPR036390">
    <property type="entry name" value="WH_DNA-bd_sf"/>
</dbReference>
<dbReference type="CDD" id="cd08422">
    <property type="entry name" value="PBP2_CrgA_like"/>
    <property type="match status" value="1"/>
</dbReference>
<comment type="similarity">
    <text evidence="1">Belongs to the LysR transcriptional regulatory family.</text>
</comment>
<dbReference type="Pfam" id="PF00126">
    <property type="entry name" value="HTH_1"/>
    <property type="match status" value="1"/>
</dbReference>
<dbReference type="GO" id="GO:0003677">
    <property type="term" value="F:DNA binding"/>
    <property type="evidence" value="ECO:0007669"/>
    <property type="project" value="UniProtKB-KW"/>
</dbReference>
<dbReference type="AlphaFoldDB" id="A0AAW7Y1Y2"/>
<dbReference type="SUPFAM" id="SSF46785">
    <property type="entry name" value="Winged helix' DNA-binding domain"/>
    <property type="match status" value="1"/>
</dbReference>